<evidence type="ECO:0000256" key="3">
    <source>
        <dbReference type="ARBA" id="ARBA00022967"/>
    </source>
</evidence>
<dbReference type="SFLD" id="SFLDF00027">
    <property type="entry name" value="p-type_atpase"/>
    <property type="match status" value="1"/>
</dbReference>
<feature type="transmembrane region" description="Helical" evidence="7">
    <location>
        <begin position="603"/>
        <end position="627"/>
    </location>
</feature>
<comment type="subcellular location">
    <subcellularLocation>
        <location evidence="1">Cell membrane</location>
        <topology evidence="1">Multi-pass membrane protein</topology>
    </subcellularLocation>
</comment>
<organism evidence="9 10">
    <name type="scientific">Actinomycetospora termitidis</name>
    <dbReference type="NCBI Taxonomy" id="3053470"/>
    <lineage>
        <taxon>Bacteria</taxon>
        <taxon>Bacillati</taxon>
        <taxon>Actinomycetota</taxon>
        <taxon>Actinomycetes</taxon>
        <taxon>Pseudonocardiales</taxon>
        <taxon>Pseudonocardiaceae</taxon>
        <taxon>Actinomycetospora</taxon>
    </lineage>
</organism>
<evidence type="ECO:0000313" key="9">
    <source>
        <dbReference type="EMBL" id="MDL5154973.1"/>
    </source>
</evidence>
<dbReference type="Gene3D" id="3.40.1110.10">
    <property type="entry name" value="Calcium-transporting ATPase, cytoplasmic domain N"/>
    <property type="match status" value="1"/>
</dbReference>
<dbReference type="SUPFAM" id="SSF56784">
    <property type="entry name" value="HAD-like"/>
    <property type="match status" value="1"/>
</dbReference>
<feature type="transmembrane region" description="Helical" evidence="7">
    <location>
        <begin position="66"/>
        <end position="85"/>
    </location>
</feature>
<keyword evidence="5 7" id="KW-0472">Membrane</keyword>
<feature type="domain" description="P-type ATPase A" evidence="8">
    <location>
        <begin position="98"/>
        <end position="193"/>
    </location>
</feature>
<reference evidence="9 10" key="1">
    <citation type="submission" date="2023-06" db="EMBL/GenBank/DDBJ databases">
        <title>Actinomycetospora Odt1-22.</title>
        <authorList>
            <person name="Supong K."/>
        </authorList>
    </citation>
    <scope>NUCLEOTIDE SEQUENCE [LARGE SCALE GENOMIC DNA]</scope>
    <source>
        <strain evidence="9 10">Odt1-22</strain>
    </source>
</reference>
<feature type="transmembrane region" description="Helical" evidence="7">
    <location>
        <begin position="726"/>
        <end position="747"/>
    </location>
</feature>
<feature type="transmembrane region" description="Helical" evidence="7">
    <location>
        <begin position="768"/>
        <end position="786"/>
    </location>
</feature>
<dbReference type="SFLD" id="SFLDS00003">
    <property type="entry name" value="Haloacid_Dehalogenase"/>
    <property type="match status" value="1"/>
</dbReference>
<dbReference type="PROSITE" id="PS00154">
    <property type="entry name" value="ATPASE_E1_E2"/>
    <property type="match status" value="1"/>
</dbReference>
<dbReference type="InterPro" id="IPR059000">
    <property type="entry name" value="ATPase_P-type_domA"/>
</dbReference>
<evidence type="ECO:0000259" key="8">
    <source>
        <dbReference type="Pfam" id="PF00122"/>
    </source>
</evidence>
<feature type="transmembrane region" description="Helical" evidence="7">
    <location>
        <begin position="37"/>
        <end position="60"/>
    </location>
</feature>
<feature type="transmembrane region" description="Helical" evidence="7">
    <location>
        <begin position="246"/>
        <end position="267"/>
    </location>
</feature>
<evidence type="ECO:0000256" key="6">
    <source>
        <dbReference type="SAM" id="MobiDB-lite"/>
    </source>
</evidence>
<dbReference type="Gene3D" id="3.40.50.1000">
    <property type="entry name" value="HAD superfamily/HAD-like"/>
    <property type="match status" value="1"/>
</dbReference>
<keyword evidence="10" id="KW-1185">Reference proteome</keyword>
<comment type="caution">
    <text evidence="9">The sequence shown here is derived from an EMBL/GenBank/DDBJ whole genome shotgun (WGS) entry which is preliminary data.</text>
</comment>
<evidence type="ECO:0000256" key="1">
    <source>
        <dbReference type="ARBA" id="ARBA00004651"/>
    </source>
</evidence>
<dbReference type="Pfam" id="PF00122">
    <property type="entry name" value="E1-E2_ATPase"/>
    <property type="match status" value="1"/>
</dbReference>
<dbReference type="PRINTS" id="PR00119">
    <property type="entry name" value="CATATPASE"/>
</dbReference>
<dbReference type="InterPro" id="IPR036412">
    <property type="entry name" value="HAD-like_sf"/>
</dbReference>
<dbReference type="Gene3D" id="1.20.1110.10">
    <property type="entry name" value="Calcium-transporting ATPase, transmembrane domain"/>
    <property type="match status" value="1"/>
</dbReference>
<evidence type="ECO:0000256" key="2">
    <source>
        <dbReference type="ARBA" id="ARBA00022692"/>
    </source>
</evidence>
<keyword evidence="4 7" id="KW-1133">Transmembrane helix</keyword>
<feature type="transmembrane region" description="Helical" evidence="7">
    <location>
        <begin position="664"/>
        <end position="687"/>
    </location>
</feature>
<dbReference type="InterPro" id="IPR023214">
    <property type="entry name" value="HAD_sf"/>
</dbReference>
<proteinExistence type="predicted"/>
<protein>
    <submittedName>
        <fullName evidence="9">HAD-IC family P-type ATPase</fullName>
    </submittedName>
</protein>
<feature type="transmembrane region" description="Helical" evidence="7">
    <location>
        <begin position="633"/>
        <end position="652"/>
    </location>
</feature>
<dbReference type="PRINTS" id="PR00120">
    <property type="entry name" value="HATPASE"/>
</dbReference>
<keyword evidence="3" id="KW-1278">Translocase</keyword>
<evidence type="ECO:0000256" key="5">
    <source>
        <dbReference type="ARBA" id="ARBA00023136"/>
    </source>
</evidence>
<dbReference type="InterPro" id="IPR023299">
    <property type="entry name" value="ATPase_P-typ_cyto_dom_N"/>
</dbReference>
<keyword evidence="2 7" id="KW-0812">Transmembrane</keyword>
<feature type="region of interest" description="Disordered" evidence="6">
    <location>
        <begin position="1"/>
        <end position="30"/>
    </location>
</feature>
<evidence type="ECO:0000256" key="4">
    <source>
        <dbReference type="ARBA" id="ARBA00022989"/>
    </source>
</evidence>
<dbReference type="Gene3D" id="2.70.150.10">
    <property type="entry name" value="Calcium-transporting ATPase, cytoplasmic transduction domain A"/>
    <property type="match status" value="1"/>
</dbReference>
<dbReference type="PANTHER" id="PTHR42861">
    <property type="entry name" value="CALCIUM-TRANSPORTING ATPASE"/>
    <property type="match status" value="1"/>
</dbReference>
<dbReference type="InterPro" id="IPR044492">
    <property type="entry name" value="P_typ_ATPase_HD_dom"/>
</dbReference>
<dbReference type="InterPro" id="IPR001757">
    <property type="entry name" value="P_typ_ATPase"/>
</dbReference>
<dbReference type="Proteomes" id="UP001231924">
    <property type="component" value="Unassembled WGS sequence"/>
</dbReference>
<feature type="transmembrane region" description="Helical" evidence="7">
    <location>
        <begin position="212"/>
        <end position="234"/>
    </location>
</feature>
<accession>A0ABT7M2S6</accession>
<gene>
    <name evidence="9" type="ORF">QRT03_03315</name>
</gene>
<evidence type="ECO:0000313" key="10">
    <source>
        <dbReference type="Proteomes" id="UP001231924"/>
    </source>
</evidence>
<dbReference type="SUPFAM" id="SSF81665">
    <property type="entry name" value="Calcium ATPase, transmembrane domain M"/>
    <property type="match status" value="1"/>
</dbReference>
<dbReference type="NCBIfam" id="TIGR01494">
    <property type="entry name" value="ATPase_P-type"/>
    <property type="match status" value="2"/>
</dbReference>
<feature type="transmembrane region" description="Helical" evidence="7">
    <location>
        <begin position="798"/>
        <end position="818"/>
    </location>
</feature>
<name>A0ABT7M2S6_9PSEU</name>
<dbReference type="SFLD" id="SFLDG00002">
    <property type="entry name" value="C1.7:_P-type_atpase_like"/>
    <property type="match status" value="1"/>
</dbReference>
<dbReference type="InterPro" id="IPR023298">
    <property type="entry name" value="ATPase_P-typ_TM_dom_sf"/>
</dbReference>
<dbReference type="InterPro" id="IPR018303">
    <property type="entry name" value="ATPase_P-typ_P_site"/>
</dbReference>
<dbReference type="Pfam" id="PF00702">
    <property type="entry name" value="Hydrolase"/>
    <property type="match status" value="1"/>
</dbReference>
<dbReference type="InterPro" id="IPR008250">
    <property type="entry name" value="ATPase_P-typ_transduc_dom_A_sf"/>
</dbReference>
<dbReference type="RefSeq" id="WP_286051059.1">
    <property type="nucleotide sequence ID" value="NZ_JASVWF010000001.1"/>
</dbReference>
<evidence type="ECO:0000256" key="7">
    <source>
        <dbReference type="SAM" id="Phobius"/>
    </source>
</evidence>
<dbReference type="EMBL" id="JASVWF010000001">
    <property type="protein sequence ID" value="MDL5154973.1"/>
    <property type="molecule type" value="Genomic_DNA"/>
</dbReference>
<dbReference type="SUPFAM" id="SSF81653">
    <property type="entry name" value="Calcium ATPase, transduction domain A"/>
    <property type="match status" value="1"/>
</dbReference>
<sequence>MTTVTTAGLSAAEAARRARDGRANTPVRGSSRTTATILRTTVFSFYNNVLFVIGIALLALGRYSDALVSVGLGIINAALAAVQELRARRALDRLQLLAREPVTVLRGDVEVDLSPAEVVEGDLLRVRGGTQVVVDGPLVEGAVEADEALLTGESDPVPKPVGATLLSGSAISSGEGWQRAEAVGPASHAGRLTLAARADTTDVTPLQWRIDLVVRLVILLVVLMSGAILAQALLDGSTVLRFVQTSAVLSGLVPYGLFFLIAVAYAVGGARIAGRGALVQQTNAVEAISRVDVVCTDKTGTLTSGNLGLVEVVAISDSPVRELLGTLARSVRSTNATTAALTGLPGRPVEPVDEVEFRSALRWSGLGLPVEAAPSASARRTLVLGAPSVVVDRLADDEVTVDLVRRESRARAERGFRVLVLASSSGPLRDAGGRPQLPRLRAEGLVVLGDELRPGVEETLAGLAADGVAVKVISGDDPVTVAALARRAGLVGAALGGAELAELTGEAFDDAVDATTVFGRVAPEQKEEIVAALRRRGHHVAMVGDGVNDARALKRAHVGVAMRSGSSVTRDVADIVLLDDSFATLPPARTEGRRIVAGVGSSMYLFLARVVTQMLVILTVTLLGLGFPYTPTQVGLTLFTVGLPTFFLTMWARPAPPSEDLLVSLARFVLPVGVLTAGFATAVYAYLFRLVSDGLSDGGSRGVAMWEQYTGLAADDPDFVTAAATLGGQSGLSVFVSTTAIVLILLLEPPHRVFTAWRPVSEDRRPTWLALGLFVAFVVVLVVPATRSYFGLTAPDPPVVYVSLVALVAWFVVLTLALRYRLLERAIGLTPPGRERAGTRTHHAG</sequence>